<accession>A0ABS7AC70</accession>
<comment type="subcellular location">
    <subcellularLocation>
        <location evidence="1">Cell inner membrane</location>
        <topology evidence="1">Single-pass type II membrane protein</topology>
        <orientation evidence="1">Periplasmic side</orientation>
    </subcellularLocation>
</comment>
<dbReference type="InterPro" id="IPR000297">
    <property type="entry name" value="PPIase_PpiC"/>
</dbReference>
<comment type="caution">
    <text evidence="17">The sequence shown here is derived from an EMBL/GenBank/DDBJ whole genome shotgun (WGS) entry which is preliminary data.</text>
</comment>
<dbReference type="SUPFAM" id="SSF54534">
    <property type="entry name" value="FKBP-like"/>
    <property type="match status" value="2"/>
</dbReference>
<organism evidence="17 18">
    <name type="scientific">Roseomonas alba</name>
    <dbReference type="NCBI Taxonomy" id="2846776"/>
    <lineage>
        <taxon>Bacteria</taxon>
        <taxon>Pseudomonadati</taxon>
        <taxon>Pseudomonadota</taxon>
        <taxon>Alphaproteobacteria</taxon>
        <taxon>Acetobacterales</taxon>
        <taxon>Roseomonadaceae</taxon>
        <taxon>Roseomonas</taxon>
    </lineage>
</organism>
<evidence type="ECO:0000256" key="2">
    <source>
        <dbReference type="ARBA" id="ARBA00018370"/>
    </source>
</evidence>
<evidence type="ECO:0000256" key="1">
    <source>
        <dbReference type="ARBA" id="ARBA00004382"/>
    </source>
</evidence>
<comment type="similarity">
    <text evidence="11">Belongs to the PpiD chaperone family.</text>
</comment>
<dbReference type="PANTHER" id="PTHR47529:SF1">
    <property type="entry name" value="PERIPLASMIC CHAPERONE PPID"/>
    <property type="match status" value="1"/>
</dbReference>
<dbReference type="InterPro" id="IPR027304">
    <property type="entry name" value="Trigger_fact/SurA_dom_sf"/>
</dbReference>
<sequence>MLTAMRRLAGTWPARLLFLLLLASFLVWGIEDIVRNFGRDTAVARVGDESIELPEAQAAARREMARIARQLGNRFEPNEDIRRAVAATALERLIAQYALRNEANHLGLAAPAPVVRDAVFAIPGLRGADGSFSRLVFDSFLRNNDLSEAQFLRVMSDEVLREQLSGAIRSGAAAPQAMSGPLLAWAFERRSAEVVQIARAAMPEPEAPTEAQLRRFQENNAPRFSAPEYREAAVLVLNAETLASEVQVDDAALQAAYDARRAQFDTPEKRIIYQAVVPQEAQARAIAEAWRGGADLAAIEAQARADDGGAADLGPLERSQMPHAAVRDAAFAAPQGGVTDPIQSPFGWHVIRVERIEPAVTRTFEQVRDQLRQELAHERALDLAYERANRVEDALAGGAGLAEAAERFGLTLATATLSATGQDQEGQPATLPVPEAQRPELLRAIFAARPGDPPRMSEMGDAFVAIEIRQVIAPALRPFEAVESAVRDAWVVDARRREAEERAAALMAAVRGGKTMEEAATEAGLTVQAFGPFSRDPALAGELPRELVAPIFELKVGEVTMAPTQAGFAVARLTAITPFDATSDEAAIGRVRAEVEQQMQDELEEQFARAIRDRANVRINSQVLDQVTGR</sequence>
<evidence type="ECO:0000256" key="13">
    <source>
        <dbReference type="ARBA" id="ARBA00042775"/>
    </source>
</evidence>
<dbReference type="Pfam" id="PF13624">
    <property type="entry name" value="SurA_N_3"/>
    <property type="match status" value="1"/>
</dbReference>
<dbReference type="InterPro" id="IPR046357">
    <property type="entry name" value="PPIase_dom_sf"/>
</dbReference>
<dbReference type="InterPro" id="IPR052029">
    <property type="entry name" value="PpiD_chaperone"/>
</dbReference>
<dbReference type="RefSeq" id="WP_219764483.1">
    <property type="nucleotide sequence ID" value="NZ_JAHYBZ010000006.1"/>
</dbReference>
<evidence type="ECO:0000256" key="5">
    <source>
        <dbReference type="ARBA" id="ARBA00022692"/>
    </source>
</evidence>
<keyword evidence="15" id="KW-0175">Coiled coil</keyword>
<evidence type="ECO:0000256" key="7">
    <source>
        <dbReference type="ARBA" id="ARBA00023136"/>
    </source>
</evidence>
<keyword evidence="8" id="KW-0143">Chaperone</keyword>
<evidence type="ECO:0000256" key="8">
    <source>
        <dbReference type="ARBA" id="ARBA00023186"/>
    </source>
</evidence>
<evidence type="ECO:0000256" key="3">
    <source>
        <dbReference type="ARBA" id="ARBA00022475"/>
    </source>
</evidence>
<protein>
    <recommendedName>
        <fullName evidence="2">Parvulin-like PPIase</fullName>
    </recommendedName>
    <alternativeName>
        <fullName evidence="9">Peptidyl-prolyl cis-trans isomerase plp</fullName>
    </alternativeName>
    <alternativeName>
        <fullName evidence="12">Periplasmic chaperone PpiD</fullName>
    </alternativeName>
    <alternativeName>
        <fullName evidence="13">Periplasmic folding chaperone</fullName>
    </alternativeName>
    <alternativeName>
        <fullName evidence="10">Rotamase plp</fullName>
    </alternativeName>
</protein>
<dbReference type="SUPFAM" id="SSF109998">
    <property type="entry name" value="Triger factor/SurA peptide-binding domain-like"/>
    <property type="match status" value="1"/>
</dbReference>
<evidence type="ECO:0000256" key="4">
    <source>
        <dbReference type="ARBA" id="ARBA00022519"/>
    </source>
</evidence>
<evidence type="ECO:0000256" key="14">
    <source>
        <dbReference type="PROSITE-ProRule" id="PRU00278"/>
    </source>
</evidence>
<evidence type="ECO:0000256" key="6">
    <source>
        <dbReference type="ARBA" id="ARBA00022989"/>
    </source>
</evidence>
<keyword evidence="14" id="KW-0697">Rotamase</keyword>
<evidence type="ECO:0000313" key="17">
    <source>
        <dbReference type="EMBL" id="MBW6399895.1"/>
    </source>
</evidence>
<evidence type="ECO:0000256" key="10">
    <source>
        <dbReference type="ARBA" id="ARBA00031484"/>
    </source>
</evidence>
<dbReference type="Pfam" id="PF13145">
    <property type="entry name" value="Rotamase_2"/>
    <property type="match status" value="1"/>
</dbReference>
<dbReference type="GO" id="GO:0016853">
    <property type="term" value="F:isomerase activity"/>
    <property type="evidence" value="ECO:0007669"/>
    <property type="project" value="UniProtKB-KW"/>
</dbReference>
<evidence type="ECO:0000256" key="9">
    <source>
        <dbReference type="ARBA" id="ARBA00030642"/>
    </source>
</evidence>
<keyword evidence="3" id="KW-1003">Cell membrane</keyword>
<reference evidence="17 18" key="1">
    <citation type="submission" date="2021-07" db="EMBL/GenBank/DDBJ databases">
        <authorList>
            <person name="So Y."/>
        </authorList>
    </citation>
    <scope>NUCLEOTIDE SEQUENCE [LARGE SCALE GENOMIC DNA]</scope>
    <source>
        <strain evidence="17 18">HJA6</strain>
    </source>
</reference>
<keyword evidence="4" id="KW-0997">Cell inner membrane</keyword>
<dbReference type="Gene3D" id="3.10.50.40">
    <property type="match status" value="1"/>
</dbReference>
<keyword evidence="5" id="KW-0812">Transmembrane</keyword>
<keyword evidence="7" id="KW-0472">Membrane</keyword>
<feature type="domain" description="PpiC" evidence="16">
    <location>
        <begin position="267"/>
        <end position="355"/>
    </location>
</feature>
<evidence type="ECO:0000259" key="16">
    <source>
        <dbReference type="PROSITE" id="PS50198"/>
    </source>
</evidence>
<feature type="coiled-coil region" evidence="15">
    <location>
        <begin position="593"/>
        <end position="620"/>
    </location>
</feature>
<dbReference type="EMBL" id="JAHYBZ010000006">
    <property type="protein sequence ID" value="MBW6399895.1"/>
    <property type="molecule type" value="Genomic_DNA"/>
</dbReference>
<gene>
    <name evidence="17" type="ORF">KPL78_18695</name>
</gene>
<keyword evidence="6" id="KW-1133">Transmembrane helix</keyword>
<dbReference type="Proteomes" id="UP001196565">
    <property type="component" value="Unassembled WGS sequence"/>
</dbReference>
<proteinExistence type="inferred from homology"/>
<evidence type="ECO:0000256" key="15">
    <source>
        <dbReference type="SAM" id="Coils"/>
    </source>
</evidence>
<dbReference type="PROSITE" id="PS50198">
    <property type="entry name" value="PPIC_PPIASE_2"/>
    <property type="match status" value="1"/>
</dbReference>
<keyword evidence="18" id="KW-1185">Reference proteome</keyword>
<keyword evidence="14 17" id="KW-0413">Isomerase</keyword>
<dbReference type="PANTHER" id="PTHR47529">
    <property type="entry name" value="PEPTIDYL-PROLYL CIS-TRANS ISOMERASE D"/>
    <property type="match status" value="1"/>
</dbReference>
<name>A0ABS7AC70_9PROT</name>
<evidence type="ECO:0000256" key="12">
    <source>
        <dbReference type="ARBA" id="ARBA00040743"/>
    </source>
</evidence>
<evidence type="ECO:0000256" key="11">
    <source>
        <dbReference type="ARBA" id="ARBA00038408"/>
    </source>
</evidence>
<evidence type="ECO:0000313" key="18">
    <source>
        <dbReference type="Proteomes" id="UP001196565"/>
    </source>
</evidence>